<dbReference type="Proteomes" id="UP000652761">
    <property type="component" value="Unassembled WGS sequence"/>
</dbReference>
<evidence type="ECO:0000259" key="2">
    <source>
        <dbReference type="Pfam" id="PF26138"/>
    </source>
</evidence>
<dbReference type="Pfam" id="PF26138">
    <property type="entry name" value="DUF8040"/>
    <property type="match status" value="1"/>
</dbReference>
<name>A0A843U2X9_COLES</name>
<protein>
    <recommendedName>
        <fullName evidence="2">DUF8040 domain-containing protein</fullName>
    </recommendedName>
</protein>
<keyword evidence="4" id="KW-1185">Reference proteome</keyword>
<dbReference type="AlphaFoldDB" id="A0A843U2X9"/>
<proteinExistence type="predicted"/>
<evidence type="ECO:0000313" key="3">
    <source>
        <dbReference type="EMBL" id="MQL77978.1"/>
    </source>
</evidence>
<organism evidence="3 4">
    <name type="scientific">Colocasia esculenta</name>
    <name type="common">Wild taro</name>
    <name type="synonym">Arum esculentum</name>
    <dbReference type="NCBI Taxonomy" id="4460"/>
    <lineage>
        <taxon>Eukaryota</taxon>
        <taxon>Viridiplantae</taxon>
        <taxon>Streptophyta</taxon>
        <taxon>Embryophyta</taxon>
        <taxon>Tracheophyta</taxon>
        <taxon>Spermatophyta</taxon>
        <taxon>Magnoliopsida</taxon>
        <taxon>Liliopsida</taxon>
        <taxon>Araceae</taxon>
        <taxon>Aroideae</taxon>
        <taxon>Colocasieae</taxon>
        <taxon>Colocasia</taxon>
    </lineage>
</organism>
<evidence type="ECO:0000256" key="1">
    <source>
        <dbReference type="SAM" id="MobiDB-lite"/>
    </source>
</evidence>
<evidence type="ECO:0000313" key="4">
    <source>
        <dbReference type="Proteomes" id="UP000652761"/>
    </source>
</evidence>
<comment type="caution">
    <text evidence="3">The sequence shown here is derived from an EMBL/GenBank/DDBJ whole genome shotgun (WGS) entry which is preliminary data.</text>
</comment>
<feature type="domain" description="DUF8040" evidence="2">
    <location>
        <begin position="120"/>
        <end position="167"/>
    </location>
</feature>
<gene>
    <name evidence="3" type="ORF">Taro_010378</name>
</gene>
<accession>A0A843U2X9</accession>
<reference evidence="3" key="1">
    <citation type="submission" date="2017-07" db="EMBL/GenBank/DDBJ databases">
        <title>Taro Niue Genome Assembly and Annotation.</title>
        <authorList>
            <person name="Atibalentja N."/>
            <person name="Keating K."/>
            <person name="Fields C.J."/>
        </authorList>
    </citation>
    <scope>NUCLEOTIDE SEQUENCE</scope>
    <source>
        <strain evidence="3">Niue_2</strain>
        <tissue evidence="3">Leaf</tissue>
    </source>
</reference>
<sequence>MNNTPTSLANMGSSSPKRKPASIGNKGRGKKKAQSNLDNLVDVTSESAMVGRVNKVRVPLSRDRTRSTFQCFFVCMRTKRNLLFNILQEDEEIYTAVLNVVLEELQEEVHPTIPRRMMNTSKHTGELWVQNILNGHQKRCYNVFRVHPSMFISLVDMLVSKSLLKDS</sequence>
<dbReference type="InterPro" id="IPR058353">
    <property type="entry name" value="DUF8040"/>
</dbReference>
<dbReference type="OrthoDB" id="667091at2759"/>
<feature type="region of interest" description="Disordered" evidence="1">
    <location>
        <begin position="1"/>
        <end position="38"/>
    </location>
</feature>
<feature type="compositionally biased region" description="Polar residues" evidence="1">
    <location>
        <begin position="1"/>
        <end position="15"/>
    </location>
</feature>
<dbReference type="EMBL" id="NMUH01000375">
    <property type="protein sequence ID" value="MQL77978.1"/>
    <property type="molecule type" value="Genomic_DNA"/>
</dbReference>